<keyword evidence="2" id="KW-0808">Transferase</keyword>
<evidence type="ECO:0000313" key="8">
    <source>
        <dbReference type="EMBL" id="MFD1989990.1"/>
    </source>
</evidence>
<keyword evidence="9" id="KW-1185">Reference proteome</keyword>
<comment type="pathway">
    <text evidence="6">Amino-acid biosynthesis.</text>
</comment>
<proteinExistence type="predicted"/>
<comment type="caution">
    <text evidence="8">The sequence shown here is derived from an EMBL/GenBank/DDBJ whole genome shotgun (WGS) entry which is preliminary data.</text>
</comment>
<keyword evidence="5" id="KW-0067">ATP-binding</keyword>
<dbReference type="InterPro" id="IPR001048">
    <property type="entry name" value="Asp/Glu/Uridylate_kinase"/>
</dbReference>
<dbReference type="InterPro" id="IPR004662">
    <property type="entry name" value="AcgluKinase_fam"/>
</dbReference>
<dbReference type="SUPFAM" id="SSF53633">
    <property type="entry name" value="Carbamate kinase-like"/>
    <property type="match status" value="1"/>
</dbReference>
<feature type="domain" description="Aspartate/glutamate/uridylate kinase" evidence="7">
    <location>
        <begin position="1"/>
        <end position="247"/>
    </location>
</feature>
<dbReference type="PIRSF" id="PIRSF000728">
    <property type="entry name" value="NAGK"/>
    <property type="match status" value="1"/>
</dbReference>
<dbReference type="EMBL" id="JBHUGF010000010">
    <property type="protein sequence ID" value="MFD1989990.1"/>
    <property type="molecule type" value="Genomic_DNA"/>
</dbReference>
<dbReference type="Pfam" id="PF00696">
    <property type="entry name" value="AA_kinase"/>
    <property type="match status" value="1"/>
</dbReference>
<sequence length="280" mass="30541">MIVIKLGGAVGIDYASCCKNISYLVKEGFKVVVVHGGSDIANNLGEQLGVPPVYITSTSGVTSRYTNSDSLDILNLAMKGRLNPLIVEQLLKYEVKAIGLSGIDGMLIQAQKKSAIKAVFNGKTQIIRDDLTGKITKINSELITMLLDLGYIPVISPPAYDPNYGAINVDADRTAAAIAQAINAECLLLMSNIPGLMTDCNDVESIIHYFTHHDIEKNMKYAKGRMKLKLIASAEAFLNQHLKKVIIADGRQYDAIQKALNGQGTIIERAVEKETRIYEQ</sequence>
<evidence type="ECO:0000256" key="3">
    <source>
        <dbReference type="ARBA" id="ARBA00022741"/>
    </source>
</evidence>
<keyword evidence="1" id="KW-0028">Amino-acid biosynthesis</keyword>
<accession>A0ABW4USS7</accession>
<evidence type="ECO:0000259" key="7">
    <source>
        <dbReference type="Pfam" id="PF00696"/>
    </source>
</evidence>
<dbReference type="GO" id="GO:0016301">
    <property type="term" value="F:kinase activity"/>
    <property type="evidence" value="ECO:0007669"/>
    <property type="project" value="UniProtKB-KW"/>
</dbReference>
<dbReference type="RefSeq" id="WP_204823705.1">
    <property type="nucleotide sequence ID" value="NZ_JBHUGF010000010.1"/>
</dbReference>
<keyword evidence="4 8" id="KW-0418">Kinase</keyword>
<gene>
    <name evidence="8" type="ORF">ACFSGI_08470</name>
</gene>
<reference evidence="9" key="1">
    <citation type="journal article" date="2019" name="Int. J. Syst. Evol. Microbiol.">
        <title>The Global Catalogue of Microorganisms (GCM) 10K type strain sequencing project: providing services to taxonomists for standard genome sequencing and annotation.</title>
        <authorList>
            <consortium name="The Broad Institute Genomics Platform"/>
            <consortium name="The Broad Institute Genome Sequencing Center for Infectious Disease"/>
            <person name="Wu L."/>
            <person name="Ma J."/>
        </authorList>
    </citation>
    <scope>NUCLEOTIDE SEQUENCE [LARGE SCALE GENOMIC DNA]</scope>
    <source>
        <strain evidence="9">CGMCC 1.15067</strain>
    </source>
</reference>
<dbReference type="Gene3D" id="3.40.1160.10">
    <property type="entry name" value="Acetylglutamate kinase-like"/>
    <property type="match status" value="1"/>
</dbReference>
<dbReference type="InterPro" id="IPR036393">
    <property type="entry name" value="AceGlu_kinase-like_sf"/>
</dbReference>
<organism evidence="8 9">
    <name type="scientific">Paenibacillus nicotianae</name>
    <dbReference type="NCBI Taxonomy" id="1526551"/>
    <lineage>
        <taxon>Bacteria</taxon>
        <taxon>Bacillati</taxon>
        <taxon>Bacillota</taxon>
        <taxon>Bacilli</taxon>
        <taxon>Bacillales</taxon>
        <taxon>Paenibacillaceae</taxon>
        <taxon>Paenibacillus</taxon>
    </lineage>
</organism>
<dbReference type="PANTHER" id="PTHR23342">
    <property type="entry name" value="N-ACETYLGLUTAMATE SYNTHASE"/>
    <property type="match status" value="1"/>
</dbReference>
<dbReference type="NCBIfam" id="TIGR00761">
    <property type="entry name" value="argB"/>
    <property type="match status" value="1"/>
</dbReference>
<evidence type="ECO:0000256" key="2">
    <source>
        <dbReference type="ARBA" id="ARBA00022679"/>
    </source>
</evidence>
<dbReference type="Proteomes" id="UP001597403">
    <property type="component" value="Unassembled WGS sequence"/>
</dbReference>
<name>A0ABW4USS7_9BACL</name>
<dbReference type="PANTHER" id="PTHR23342:SF20">
    <property type="entry name" value="[LYSW]-AMINOADIPATE KINASE"/>
    <property type="match status" value="1"/>
</dbReference>
<dbReference type="NCBIfam" id="NF010659">
    <property type="entry name" value="PRK14058.1-1"/>
    <property type="match status" value="1"/>
</dbReference>
<evidence type="ECO:0000256" key="5">
    <source>
        <dbReference type="ARBA" id="ARBA00022840"/>
    </source>
</evidence>
<evidence type="ECO:0000313" key="9">
    <source>
        <dbReference type="Proteomes" id="UP001597403"/>
    </source>
</evidence>
<protein>
    <submittedName>
        <fullName evidence="8">[LysW]-aminoadipate kinase</fullName>
    </submittedName>
</protein>
<keyword evidence="3" id="KW-0547">Nucleotide-binding</keyword>
<evidence type="ECO:0000256" key="6">
    <source>
        <dbReference type="ARBA" id="ARBA00029440"/>
    </source>
</evidence>
<evidence type="ECO:0000256" key="4">
    <source>
        <dbReference type="ARBA" id="ARBA00022777"/>
    </source>
</evidence>
<evidence type="ECO:0000256" key="1">
    <source>
        <dbReference type="ARBA" id="ARBA00022605"/>
    </source>
</evidence>